<keyword evidence="2" id="KW-1185">Reference proteome</keyword>
<accession>A0ABR3V5R0</accession>
<evidence type="ECO:0000313" key="1">
    <source>
        <dbReference type="EMBL" id="KAL1837098.1"/>
    </source>
</evidence>
<dbReference type="EMBL" id="JAZHXJ010002709">
    <property type="protein sequence ID" value="KAL1837098.1"/>
    <property type="molecule type" value="Genomic_DNA"/>
</dbReference>
<evidence type="ECO:0000313" key="2">
    <source>
        <dbReference type="Proteomes" id="UP001586593"/>
    </source>
</evidence>
<gene>
    <name evidence="1" type="ORF">VTK73DRAFT_4826</name>
</gene>
<sequence>MRTIDGLMKSGSYDEAMMRWLQSGADREEAIFDQVIVPYDPRFVAELPPLLLLSVGATVSADLDGPHVAQKLALTEMVIYSFHQMLHSLDDQVREVTPKIMSLLKTRIEHLFARIHRIAPNDPTLKNLTNMANVAGRITDIVRSGGAHHAPY</sequence>
<dbReference type="Proteomes" id="UP001586593">
    <property type="component" value="Unassembled WGS sequence"/>
</dbReference>
<organism evidence="1 2">
    <name type="scientific">Phialemonium thermophilum</name>
    <dbReference type="NCBI Taxonomy" id="223376"/>
    <lineage>
        <taxon>Eukaryota</taxon>
        <taxon>Fungi</taxon>
        <taxon>Dikarya</taxon>
        <taxon>Ascomycota</taxon>
        <taxon>Pezizomycotina</taxon>
        <taxon>Sordariomycetes</taxon>
        <taxon>Sordariomycetidae</taxon>
        <taxon>Cephalothecales</taxon>
        <taxon>Cephalothecaceae</taxon>
        <taxon>Phialemonium</taxon>
    </lineage>
</organism>
<protein>
    <submittedName>
        <fullName evidence="1">Uncharacterized protein</fullName>
    </submittedName>
</protein>
<reference evidence="1 2" key="1">
    <citation type="journal article" date="2024" name="Commun. Biol.">
        <title>Comparative genomic analysis of thermophilic fungi reveals convergent evolutionary adaptations and gene losses.</title>
        <authorList>
            <person name="Steindorff A.S."/>
            <person name="Aguilar-Pontes M.V."/>
            <person name="Robinson A.J."/>
            <person name="Andreopoulos B."/>
            <person name="LaButti K."/>
            <person name="Kuo A."/>
            <person name="Mondo S."/>
            <person name="Riley R."/>
            <person name="Otillar R."/>
            <person name="Haridas S."/>
            <person name="Lipzen A."/>
            <person name="Grimwood J."/>
            <person name="Schmutz J."/>
            <person name="Clum A."/>
            <person name="Reid I.D."/>
            <person name="Moisan M.C."/>
            <person name="Butler G."/>
            <person name="Nguyen T.T.M."/>
            <person name="Dewar K."/>
            <person name="Conant G."/>
            <person name="Drula E."/>
            <person name="Henrissat B."/>
            <person name="Hansel C."/>
            <person name="Singer S."/>
            <person name="Hutchinson M.I."/>
            <person name="de Vries R.P."/>
            <person name="Natvig D.O."/>
            <person name="Powell A.J."/>
            <person name="Tsang A."/>
            <person name="Grigoriev I.V."/>
        </authorList>
    </citation>
    <scope>NUCLEOTIDE SEQUENCE [LARGE SCALE GENOMIC DNA]</scope>
    <source>
        <strain evidence="1 2">ATCC 24622</strain>
    </source>
</reference>
<comment type="caution">
    <text evidence="1">The sequence shown here is derived from an EMBL/GenBank/DDBJ whole genome shotgun (WGS) entry which is preliminary data.</text>
</comment>
<proteinExistence type="predicted"/>
<name>A0ABR3V5R0_9PEZI</name>